<dbReference type="Pfam" id="PF25795">
    <property type="entry name" value="TPR_XPO7"/>
    <property type="match status" value="1"/>
</dbReference>
<organism evidence="9 10">
    <name type="scientific">Asbolus verrucosus</name>
    <name type="common">Desert ironclad beetle</name>
    <dbReference type="NCBI Taxonomy" id="1661398"/>
    <lineage>
        <taxon>Eukaryota</taxon>
        <taxon>Metazoa</taxon>
        <taxon>Ecdysozoa</taxon>
        <taxon>Arthropoda</taxon>
        <taxon>Hexapoda</taxon>
        <taxon>Insecta</taxon>
        <taxon>Pterygota</taxon>
        <taxon>Neoptera</taxon>
        <taxon>Endopterygota</taxon>
        <taxon>Coleoptera</taxon>
        <taxon>Polyphaga</taxon>
        <taxon>Cucujiformia</taxon>
        <taxon>Tenebrionidae</taxon>
        <taxon>Pimeliinae</taxon>
        <taxon>Asbolus</taxon>
    </lineage>
</organism>
<gene>
    <name evidence="9" type="ORF">BDFB_010777</name>
</gene>
<protein>
    <submittedName>
        <fullName evidence="9">Exportin-7</fullName>
    </submittedName>
</protein>
<evidence type="ECO:0000259" key="8">
    <source>
        <dbReference type="Pfam" id="PF25795"/>
    </source>
</evidence>
<evidence type="ECO:0000313" key="10">
    <source>
        <dbReference type="Proteomes" id="UP000292052"/>
    </source>
</evidence>
<evidence type="ECO:0000313" key="9">
    <source>
        <dbReference type="EMBL" id="RZC32707.1"/>
    </source>
</evidence>
<dbReference type="InterPro" id="IPR044189">
    <property type="entry name" value="XPO4/7-like"/>
</dbReference>
<evidence type="ECO:0000256" key="5">
    <source>
        <dbReference type="ARBA" id="ARBA00022490"/>
    </source>
</evidence>
<evidence type="ECO:0000256" key="4">
    <source>
        <dbReference type="ARBA" id="ARBA00022448"/>
    </source>
</evidence>
<evidence type="ECO:0000256" key="2">
    <source>
        <dbReference type="ARBA" id="ARBA00004496"/>
    </source>
</evidence>
<comment type="subcellular location">
    <subcellularLocation>
        <location evidence="2">Cytoplasm</location>
    </subcellularLocation>
    <subcellularLocation>
        <location evidence="1">Nucleus</location>
    </subcellularLocation>
</comment>
<feature type="domain" description="Exportin-7/Ran-binding protein 17 TPR repeats" evidence="8">
    <location>
        <begin position="53"/>
        <end position="294"/>
    </location>
</feature>
<dbReference type="GO" id="GO:0005643">
    <property type="term" value="C:nuclear pore"/>
    <property type="evidence" value="ECO:0007669"/>
    <property type="project" value="TreeGrafter"/>
</dbReference>
<evidence type="ECO:0000256" key="7">
    <source>
        <dbReference type="ARBA" id="ARBA00023242"/>
    </source>
</evidence>
<evidence type="ECO:0000256" key="6">
    <source>
        <dbReference type="ARBA" id="ARBA00022927"/>
    </source>
</evidence>
<sequence>MWQFAPNSVHYLLSLWQRMVASVPYVKATEPHLLETYTPEVTNAYITSRLESVAVVVQENLEDPLEDLGMVQQQLEQLSVIGRCEYQKTCTLLVQLFDQTARTYQELMAIPRTNGVVSPTQHVEITIQEGRLTWLVYIIGSAIGGRVSFNSNEEHDTMDGELVCRVLQLMNLTDSRLAQGGCEKLELAMLSFFEQFRKIYVGDQVQKNSKVYRRLSEVLGLNDEATVLSVFIRKIITNLKYWGRSEQIISKTLQLLNDLSVGYSCVRKLVKLEEVQFMLNNHTSEHFPFLGNSVVVTEMRCRSMFYTSLGRLLMVDLGEDEDRFHTFMLPLTASFENIGTMLTSADGPMFAPEDAKKALIGLARDLRGLAFSFNTKTSYMMLFDWIYPSYTPILLRAIELWYHDPQVTTPVLKLFAELVQNRSQRLQFDVSSPNGILLFREASKIICSYGKFCWHSVGFTRTSTTVAIPGSRILNVEVPKEQTYPLKLKGISICFSMLKAALCGSYVNFGVFRLYGDETLDNALNIFVKLLLSIPQSDLLDYPKLSQTYYVLLECLAQDHMSFLSTLEPHVFLYILSSISEGLTALGGQLNHYTDTMVCTGCCATLDHIVTYLFKQLTQKVYPGKKQRVGIAPTSDMFLKVLEMHPEILQQILSTVLNVIMFEDCRNQWSMSRPLLGLILLNEDYFNQMRENIIRSQPPDKQAAMVQWFENLMDGIERNLLTKNRDKFTQNLSMFRRDINDSLKGPNVNTSSASDMMTS</sequence>
<keyword evidence="7" id="KW-0539">Nucleus</keyword>
<dbReference type="STRING" id="1661398.A0A482VJM0"/>
<dbReference type="GO" id="GO:0005049">
    <property type="term" value="F:nuclear export signal receptor activity"/>
    <property type="evidence" value="ECO:0007669"/>
    <property type="project" value="InterPro"/>
</dbReference>
<comment type="caution">
    <text evidence="9">The sequence shown here is derived from an EMBL/GenBank/DDBJ whole genome shotgun (WGS) entry which is preliminary data.</text>
</comment>
<reference evidence="9 10" key="1">
    <citation type="submission" date="2017-03" db="EMBL/GenBank/DDBJ databases">
        <title>Genome of the blue death feigning beetle - Asbolus verrucosus.</title>
        <authorList>
            <person name="Rider S.D."/>
        </authorList>
    </citation>
    <scope>NUCLEOTIDE SEQUENCE [LARGE SCALE GENOMIC DNA]</scope>
    <source>
        <strain evidence="9">Butters</strain>
        <tissue evidence="9">Head and leg muscle</tissue>
    </source>
</reference>
<dbReference type="InterPro" id="IPR011989">
    <property type="entry name" value="ARM-like"/>
</dbReference>
<dbReference type="OrthoDB" id="6683105at2759"/>
<keyword evidence="5" id="KW-0963">Cytoplasm</keyword>
<dbReference type="InterPro" id="IPR016024">
    <property type="entry name" value="ARM-type_fold"/>
</dbReference>
<name>A0A482VJM0_ASBVE</name>
<dbReference type="AlphaFoldDB" id="A0A482VJM0"/>
<dbReference type="EMBL" id="QDEB01095174">
    <property type="protein sequence ID" value="RZC32707.1"/>
    <property type="molecule type" value="Genomic_DNA"/>
</dbReference>
<accession>A0A482VJM0</accession>
<dbReference type="PANTHER" id="PTHR12596:SF2">
    <property type="entry name" value="EXPORTIN-7 ISOFORM X1"/>
    <property type="match status" value="1"/>
</dbReference>
<dbReference type="GO" id="GO:0006611">
    <property type="term" value="P:protein export from nucleus"/>
    <property type="evidence" value="ECO:0007669"/>
    <property type="project" value="TreeGrafter"/>
</dbReference>
<comment type="similarity">
    <text evidence="3">Belongs to the exportin family.</text>
</comment>
<evidence type="ECO:0000256" key="1">
    <source>
        <dbReference type="ARBA" id="ARBA00004123"/>
    </source>
</evidence>
<proteinExistence type="inferred from homology"/>
<dbReference type="PANTHER" id="PTHR12596">
    <property type="entry name" value="EXPORTIN 4,7-RELATED"/>
    <property type="match status" value="1"/>
</dbReference>
<evidence type="ECO:0000256" key="3">
    <source>
        <dbReference type="ARBA" id="ARBA00009466"/>
    </source>
</evidence>
<keyword evidence="4" id="KW-0813">Transport</keyword>
<dbReference type="SUPFAM" id="SSF48371">
    <property type="entry name" value="ARM repeat"/>
    <property type="match status" value="1"/>
</dbReference>
<dbReference type="GO" id="GO:0005737">
    <property type="term" value="C:cytoplasm"/>
    <property type="evidence" value="ECO:0007669"/>
    <property type="project" value="UniProtKB-SubCell"/>
</dbReference>
<dbReference type="FunFam" id="1.25.10.10:FF:000554">
    <property type="entry name" value="Exportin-7"/>
    <property type="match status" value="1"/>
</dbReference>
<keyword evidence="10" id="KW-1185">Reference proteome</keyword>
<dbReference type="Gene3D" id="1.25.10.10">
    <property type="entry name" value="Leucine-rich Repeat Variant"/>
    <property type="match status" value="1"/>
</dbReference>
<keyword evidence="6" id="KW-0653">Protein transport</keyword>
<dbReference type="InterPro" id="IPR057947">
    <property type="entry name" value="TPR_XPO7/RBP17"/>
</dbReference>
<dbReference type="Proteomes" id="UP000292052">
    <property type="component" value="Unassembled WGS sequence"/>
</dbReference>